<organism evidence="3">
    <name type="scientific">marine metagenome</name>
    <dbReference type="NCBI Taxonomy" id="408172"/>
    <lineage>
        <taxon>unclassified sequences</taxon>
        <taxon>metagenomes</taxon>
        <taxon>ecological metagenomes</taxon>
    </lineage>
</organism>
<evidence type="ECO:0000313" key="3">
    <source>
        <dbReference type="EMBL" id="SUZ80628.1"/>
    </source>
</evidence>
<dbReference type="Gene3D" id="2.130.10.130">
    <property type="entry name" value="Integrin alpha, N-terminal"/>
    <property type="match status" value="1"/>
</dbReference>
<reference evidence="3" key="1">
    <citation type="submission" date="2018-05" db="EMBL/GenBank/DDBJ databases">
        <authorList>
            <person name="Lanie J.A."/>
            <person name="Ng W.-L."/>
            <person name="Kazmierczak K.M."/>
            <person name="Andrzejewski T.M."/>
            <person name="Davidsen T.M."/>
            <person name="Wayne K.J."/>
            <person name="Tettelin H."/>
            <person name="Glass J.I."/>
            <person name="Rusch D."/>
            <person name="Podicherti R."/>
            <person name="Tsui H.-C.T."/>
            <person name="Winkler M.E."/>
        </authorList>
    </citation>
    <scope>NUCLEOTIDE SEQUENCE</scope>
</reference>
<feature type="domain" description="ASPIC/UnbV" evidence="2">
    <location>
        <begin position="498"/>
        <end position="551"/>
    </location>
</feature>
<evidence type="ECO:0000256" key="1">
    <source>
        <dbReference type="ARBA" id="ARBA00022729"/>
    </source>
</evidence>
<name>A0A381QP81_9ZZZZ</name>
<gene>
    <name evidence="3" type="ORF">METZ01_LOCUS33482</name>
</gene>
<dbReference type="AlphaFoldDB" id="A0A381QP81"/>
<keyword evidence="1" id="KW-0732">Signal</keyword>
<dbReference type="PANTHER" id="PTHR16026:SF0">
    <property type="entry name" value="CARTILAGE ACIDIC PROTEIN 1"/>
    <property type="match status" value="1"/>
</dbReference>
<dbReference type="EMBL" id="UINC01001435">
    <property type="protein sequence ID" value="SUZ80628.1"/>
    <property type="molecule type" value="Genomic_DNA"/>
</dbReference>
<sequence>MSLCPAGKITVFFVVIIFIACDSKQPASTNNEIIINFTDVTASAGLANFRHVTGAVGDKWFPESMGSGGGFIDYNGDGWSDILLVGGGTWPGKSSVVAPALFLYHNNQDGTFENVTAVAGLANLHTYGFGITVADYDNDDDQDFFFTTIWQNHLFRNDGGTFTNVSLGSGLEKDLLWSTTAIFFDADQDGWVDLYVGSYVDWSPENDIWCTLDGSTKNYCTPELYNGVPSRFYLNNGDGTFTDKTEQAGFLPSPGKMLGAVELDFNNDGWPDLAVASDTQRDLLYVNNGDGTFKEIGAVSGMAYDENGRARAGMGIDAGVVDNSGKETIFVGNFSKEMISVFRHQSGNFFEDRAALSKIGRPSLMTLTFGLFLFDAELDGDLDLFTANGHVQIGIEHTQDGINYREPSHLFLNDGDGQFFDIVPSIEGPLAKPIVGRGASYSDYDKNGTLDILVTENNGSVHLFRNDNNKNNFLRVNVKSTNGNRNGLSTKLVGITKNKRMDRRVKTGSSFMSHSETTVTFGLGSEEALDSLYIYWPNGSMERFHNIHGGKEINITEGQGKLVAQ</sequence>
<proteinExistence type="predicted"/>
<dbReference type="InterPro" id="IPR011519">
    <property type="entry name" value="UnbV_ASPIC"/>
</dbReference>
<dbReference type="SUPFAM" id="SSF69318">
    <property type="entry name" value="Integrin alpha N-terminal domain"/>
    <property type="match status" value="2"/>
</dbReference>
<evidence type="ECO:0000259" key="2">
    <source>
        <dbReference type="Pfam" id="PF07593"/>
    </source>
</evidence>
<protein>
    <recommendedName>
        <fullName evidence="2">ASPIC/UnbV domain-containing protein</fullName>
    </recommendedName>
</protein>
<dbReference type="PANTHER" id="PTHR16026">
    <property type="entry name" value="CARTILAGE ACIDIC PROTEIN 1"/>
    <property type="match status" value="1"/>
</dbReference>
<dbReference type="Pfam" id="PF07593">
    <property type="entry name" value="UnbV_ASPIC"/>
    <property type="match status" value="1"/>
</dbReference>
<accession>A0A381QP81</accession>
<dbReference type="InterPro" id="IPR028994">
    <property type="entry name" value="Integrin_alpha_N"/>
</dbReference>
<dbReference type="Pfam" id="PF13517">
    <property type="entry name" value="FG-GAP_3"/>
    <property type="match status" value="2"/>
</dbReference>
<dbReference type="InterPro" id="IPR027039">
    <property type="entry name" value="Crtac1"/>
</dbReference>
<dbReference type="InterPro" id="IPR013517">
    <property type="entry name" value="FG-GAP"/>
</dbReference>